<evidence type="ECO:0000313" key="3">
    <source>
        <dbReference type="EMBL" id="KAJ4005520.1"/>
    </source>
</evidence>
<dbReference type="InterPro" id="IPR001138">
    <property type="entry name" value="Zn2Cys6_DnaBD"/>
</dbReference>
<dbReference type="GO" id="GO:0000981">
    <property type="term" value="F:DNA-binding transcription factor activity, RNA polymerase II-specific"/>
    <property type="evidence" value="ECO:0007669"/>
    <property type="project" value="InterPro"/>
</dbReference>
<dbReference type="Proteomes" id="UP001152130">
    <property type="component" value="Unassembled WGS sequence"/>
</dbReference>
<dbReference type="Gene3D" id="4.10.240.10">
    <property type="entry name" value="Zn(2)-C6 fungal-type DNA-binding domain"/>
    <property type="match status" value="1"/>
</dbReference>
<proteinExistence type="predicted"/>
<dbReference type="AlphaFoldDB" id="A0A9W8PFW1"/>
<dbReference type="InterPro" id="IPR036864">
    <property type="entry name" value="Zn2-C6_fun-type_DNA-bd_sf"/>
</dbReference>
<dbReference type="PROSITE" id="PS00463">
    <property type="entry name" value="ZN2_CY6_FUNGAL_1"/>
    <property type="match status" value="1"/>
</dbReference>
<comment type="caution">
    <text evidence="3">The sequence shown here is derived from an EMBL/GenBank/DDBJ whole genome shotgun (WGS) entry which is preliminary data.</text>
</comment>
<gene>
    <name evidence="3" type="ORF">NW766_011070</name>
</gene>
<dbReference type="CDD" id="cd00067">
    <property type="entry name" value="GAL4"/>
    <property type="match status" value="1"/>
</dbReference>
<dbReference type="SMART" id="SM00066">
    <property type="entry name" value="GAL4"/>
    <property type="match status" value="1"/>
</dbReference>
<protein>
    <recommendedName>
        <fullName evidence="2">Zn(2)-C6 fungal-type domain-containing protein</fullName>
    </recommendedName>
</protein>
<evidence type="ECO:0000259" key="2">
    <source>
        <dbReference type="PROSITE" id="PS50048"/>
    </source>
</evidence>
<feature type="domain" description="Zn(2)-C6 fungal-type" evidence="2">
    <location>
        <begin position="47"/>
        <end position="77"/>
    </location>
</feature>
<evidence type="ECO:0000313" key="4">
    <source>
        <dbReference type="Proteomes" id="UP001152130"/>
    </source>
</evidence>
<dbReference type="GO" id="GO:0008270">
    <property type="term" value="F:zinc ion binding"/>
    <property type="evidence" value="ECO:0007669"/>
    <property type="project" value="InterPro"/>
</dbReference>
<dbReference type="PANTHER" id="PTHR47256">
    <property type="entry name" value="ZN(II)2CYS6 TRANSCRIPTION FACTOR (EUROFUNG)-RELATED"/>
    <property type="match status" value="1"/>
</dbReference>
<dbReference type="PROSITE" id="PS50048">
    <property type="entry name" value="ZN2_CY6_FUNGAL_2"/>
    <property type="match status" value="1"/>
</dbReference>
<dbReference type="InterPro" id="IPR053187">
    <property type="entry name" value="Notoamide_regulator"/>
</dbReference>
<keyword evidence="1" id="KW-0539">Nucleus</keyword>
<evidence type="ECO:0000256" key="1">
    <source>
        <dbReference type="ARBA" id="ARBA00023242"/>
    </source>
</evidence>
<organism evidence="3 4">
    <name type="scientific">Fusarium irregulare</name>
    <dbReference type="NCBI Taxonomy" id="2494466"/>
    <lineage>
        <taxon>Eukaryota</taxon>
        <taxon>Fungi</taxon>
        <taxon>Dikarya</taxon>
        <taxon>Ascomycota</taxon>
        <taxon>Pezizomycotina</taxon>
        <taxon>Sordariomycetes</taxon>
        <taxon>Hypocreomycetidae</taxon>
        <taxon>Hypocreales</taxon>
        <taxon>Nectriaceae</taxon>
        <taxon>Fusarium</taxon>
        <taxon>Fusarium incarnatum-equiseti species complex</taxon>
    </lineage>
</organism>
<reference evidence="3" key="1">
    <citation type="submission" date="2022-10" db="EMBL/GenBank/DDBJ databases">
        <title>Fusarium specimens isolated from Avocado Roots.</title>
        <authorList>
            <person name="Stajich J."/>
            <person name="Roper C."/>
            <person name="Heimlech-Rivalta G."/>
        </authorList>
    </citation>
    <scope>NUCLEOTIDE SEQUENCE</scope>
    <source>
        <strain evidence="3">CF00143</strain>
    </source>
</reference>
<dbReference type="SUPFAM" id="SSF57701">
    <property type="entry name" value="Zn2/Cys6 DNA-binding domain"/>
    <property type="match status" value="1"/>
</dbReference>
<dbReference type="PANTHER" id="PTHR47256:SF1">
    <property type="entry name" value="ZN(II)2CYS6 TRANSCRIPTION FACTOR (EUROFUNG)"/>
    <property type="match status" value="1"/>
</dbReference>
<keyword evidence="4" id="KW-1185">Reference proteome</keyword>
<accession>A0A9W8PFW1</accession>
<dbReference type="OrthoDB" id="426882at2759"/>
<sequence length="200" mass="22707">MSVSSDTSSDRRPLRAILPADGAPALVDAARRCPLGVHPKRTLVSAACQACRKRKSKCSGTRPACVECTKRSTECRWEPTENQAIKRKYHELVDGHHRASSYQRLFESIKHMNTEDAAKTVHRIQAGDDVEALLDEAETTTVRKQDSNAYEDFYRMLQARPEEDFTDVLRLVRKGYDVKTMLRHIREADLLLQIALEPTI</sequence>
<dbReference type="EMBL" id="JAPDHF010000021">
    <property type="protein sequence ID" value="KAJ4005520.1"/>
    <property type="molecule type" value="Genomic_DNA"/>
</dbReference>
<name>A0A9W8PFW1_9HYPO</name>
<dbReference type="Pfam" id="PF00172">
    <property type="entry name" value="Zn_clus"/>
    <property type="match status" value="1"/>
</dbReference>